<protein>
    <submittedName>
        <fullName evidence="2">Uncharacterized protein</fullName>
    </submittedName>
</protein>
<evidence type="ECO:0000313" key="3">
    <source>
        <dbReference type="Proteomes" id="UP000604046"/>
    </source>
</evidence>
<name>A0A812JE09_9DINO</name>
<reference evidence="2" key="1">
    <citation type="submission" date="2021-02" db="EMBL/GenBank/DDBJ databases">
        <authorList>
            <person name="Dougan E. K."/>
            <person name="Rhodes N."/>
            <person name="Thang M."/>
            <person name="Chan C."/>
        </authorList>
    </citation>
    <scope>NUCLEOTIDE SEQUENCE</scope>
</reference>
<gene>
    <name evidence="2" type="ORF">SNAT2548_LOCUS6334</name>
</gene>
<dbReference type="Proteomes" id="UP000604046">
    <property type="component" value="Unassembled WGS sequence"/>
</dbReference>
<feature type="region of interest" description="Disordered" evidence="1">
    <location>
        <begin position="24"/>
        <end position="47"/>
    </location>
</feature>
<evidence type="ECO:0000313" key="2">
    <source>
        <dbReference type="EMBL" id="CAE7204217.1"/>
    </source>
</evidence>
<dbReference type="EMBL" id="CAJNDS010000420">
    <property type="protein sequence ID" value="CAE7204217.1"/>
    <property type="molecule type" value="Genomic_DNA"/>
</dbReference>
<accession>A0A812JE09</accession>
<organism evidence="2 3">
    <name type="scientific">Symbiodinium natans</name>
    <dbReference type="NCBI Taxonomy" id="878477"/>
    <lineage>
        <taxon>Eukaryota</taxon>
        <taxon>Sar</taxon>
        <taxon>Alveolata</taxon>
        <taxon>Dinophyceae</taxon>
        <taxon>Suessiales</taxon>
        <taxon>Symbiodiniaceae</taxon>
        <taxon>Symbiodinium</taxon>
    </lineage>
</organism>
<proteinExistence type="predicted"/>
<comment type="caution">
    <text evidence="2">The sequence shown here is derived from an EMBL/GenBank/DDBJ whole genome shotgun (WGS) entry which is preliminary data.</text>
</comment>
<sequence>MGQLGQGSASSIAETSLAALPPIDVGTGRTVRQTGQGGAAEVGTDPADLGDGLVVLDVGSGNLVLDVVAAWYYTCALLNDFCTKCFGDTTDYSIIYGDEPDRSSADRGLSSPLRRA</sequence>
<evidence type="ECO:0000256" key="1">
    <source>
        <dbReference type="SAM" id="MobiDB-lite"/>
    </source>
</evidence>
<feature type="region of interest" description="Disordered" evidence="1">
    <location>
        <begin position="97"/>
        <end position="116"/>
    </location>
</feature>
<dbReference type="AlphaFoldDB" id="A0A812JE09"/>
<keyword evidence="3" id="KW-1185">Reference proteome</keyword>
<feature type="compositionally biased region" description="Low complexity" evidence="1">
    <location>
        <begin position="25"/>
        <end position="34"/>
    </location>
</feature>